<dbReference type="Gene3D" id="3.50.30.40">
    <property type="entry name" value="Ribonuclease E inhibitor RraA/RraA-like"/>
    <property type="match status" value="1"/>
</dbReference>
<feature type="binding site" evidence="5">
    <location>
        <begin position="82"/>
        <end position="85"/>
    </location>
    <ligand>
        <name>substrate</name>
    </ligand>
</feature>
<evidence type="ECO:0000313" key="7">
    <source>
        <dbReference type="Proteomes" id="UP000266305"/>
    </source>
</evidence>
<evidence type="ECO:0000256" key="3">
    <source>
        <dbReference type="ARBA" id="ARBA00029596"/>
    </source>
</evidence>
<proteinExistence type="predicted"/>
<dbReference type="EMBL" id="QWGP01000001">
    <property type="protein sequence ID" value="RHZ98574.1"/>
    <property type="molecule type" value="Genomic_DNA"/>
</dbReference>
<dbReference type="Proteomes" id="UP000266305">
    <property type="component" value="Unassembled WGS sequence"/>
</dbReference>
<organism evidence="6 7">
    <name type="scientific">Cereibacter sphaeroides</name>
    <name type="common">Rhodobacter sphaeroides</name>
    <dbReference type="NCBI Taxonomy" id="1063"/>
    <lineage>
        <taxon>Bacteria</taxon>
        <taxon>Pseudomonadati</taxon>
        <taxon>Pseudomonadota</taxon>
        <taxon>Alphaproteobacteria</taxon>
        <taxon>Rhodobacterales</taxon>
        <taxon>Paracoccaceae</taxon>
        <taxon>Cereibacter</taxon>
    </lineage>
</organism>
<comment type="cofactor">
    <cofactor evidence="5">
        <name>Mg(2+)</name>
        <dbReference type="ChEBI" id="CHEBI:18420"/>
    </cofactor>
</comment>
<evidence type="ECO:0000313" key="6">
    <source>
        <dbReference type="EMBL" id="RHZ98574.1"/>
    </source>
</evidence>
<dbReference type="PANTHER" id="PTHR33254:SF4">
    <property type="entry name" value="4-HYDROXY-4-METHYL-2-OXOGLUTARATE ALDOLASE 3-RELATED"/>
    <property type="match status" value="1"/>
</dbReference>
<dbReference type="GO" id="GO:0046872">
    <property type="term" value="F:metal ion binding"/>
    <property type="evidence" value="ECO:0007669"/>
    <property type="project" value="UniProtKB-KW"/>
</dbReference>
<comment type="cofactor">
    <cofactor evidence="1">
        <name>a divalent metal cation</name>
        <dbReference type="ChEBI" id="CHEBI:60240"/>
    </cofactor>
</comment>
<evidence type="ECO:0000256" key="2">
    <source>
        <dbReference type="ARBA" id="ARBA00016549"/>
    </source>
</evidence>
<evidence type="ECO:0000256" key="5">
    <source>
        <dbReference type="PIRSR" id="PIRSR605493-1"/>
    </source>
</evidence>
<evidence type="ECO:0000256" key="4">
    <source>
        <dbReference type="ARBA" id="ARBA00030169"/>
    </source>
</evidence>
<name>A0AAX1URL2_CERSP</name>
<sequence length="203" mass="20728">MVRAADLLALGTATLGEGWPGARLPGLPLRPLAPGMALAGPAFTVRCRAGDNLALHRALAVARPGEVLVVDYEASLDSGPFGEIMALAAMARGLAGLVIDGAVRDSAQIAALGFPVFARGLDIRGTTKTDRGQLGAVLRFGRASVGPGDMVVADADAVLILPRDEAGAALAAGRARAGREEEMKRRIAAGETTLAILGLMKEA</sequence>
<feature type="binding site" evidence="5">
    <location>
        <position position="104"/>
    </location>
    <ligand>
        <name>substrate</name>
    </ligand>
</feature>
<dbReference type="SUPFAM" id="SSF89562">
    <property type="entry name" value="RraA-like"/>
    <property type="match status" value="1"/>
</dbReference>
<comment type="caution">
    <text evidence="6">The sequence shown here is derived from an EMBL/GenBank/DDBJ whole genome shotgun (WGS) entry which is preliminary data.</text>
</comment>
<dbReference type="PANTHER" id="PTHR33254">
    <property type="entry name" value="4-HYDROXY-4-METHYL-2-OXOGLUTARATE ALDOLASE 3-RELATED"/>
    <property type="match status" value="1"/>
</dbReference>
<dbReference type="Pfam" id="PF03737">
    <property type="entry name" value="RraA-like"/>
    <property type="match status" value="1"/>
</dbReference>
<dbReference type="CDD" id="cd16841">
    <property type="entry name" value="RraA_family"/>
    <property type="match status" value="1"/>
</dbReference>
<feature type="binding site" evidence="5">
    <location>
        <position position="105"/>
    </location>
    <ligand>
        <name>Mg(2+)</name>
        <dbReference type="ChEBI" id="CHEBI:18420"/>
    </ligand>
</feature>
<reference evidence="6 7" key="1">
    <citation type="submission" date="2018-08" db="EMBL/GenBank/DDBJ databases">
        <title>Draft genome sequence of Rhodobacter sphaeroides FY.</title>
        <authorList>
            <person name="Rayyan A."/>
            <person name="Meyer T.E."/>
            <person name="Kyndt J.A."/>
        </authorList>
    </citation>
    <scope>NUCLEOTIDE SEQUENCE [LARGE SCALE GENOMIC DNA]</scope>
    <source>
        <strain evidence="6 7">FY</strain>
    </source>
</reference>
<keyword evidence="5" id="KW-0479">Metal-binding</keyword>
<accession>A0AAX1URL2</accession>
<dbReference type="InterPro" id="IPR005493">
    <property type="entry name" value="RraA/RraA-like"/>
</dbReference>
<gene>
    <name evidence="6" type="ORF">D1114_00335</name>
</gene>
<evidence type="ECO:0000256" key="1">
    <source>
        <dbReference type="ARBA" id="ARBA00001968"/>
    </source>
</evidence>
<protein>
    <recommendedName>
        <fullName evidence="2">Putative 4-hydroxy-4-methyl-2-oxoglutarate aldolase</fullName>
    </recommendedName>
    <alternativeName>
        <fullName evidence="3">Regulator of ribonuclease activity homolog</fullName>
    </alternativeName>
    <alternativeName>
        <fullName evidence="4">RraA-like protein</fullName>
    </alternativeName>
</protein>
<dbReference type="InterPro" id="IPR036704">
    <property type="entry name" value="RraA/RraA-like_sf"/>
</dbReference>
<keyword evidence="5" id="KW-0460">Magnesium</keyword>
<dbReference type="AlphaFoldDB" id="A0AAX1URL2"/>